<sequence>MVEVKNRWKDAAVLAVNRCRDKGAGKKVNDAARRAALLLMMGHDGFSSPEVCLHYLLASGNVDSVVLGAAVAELDGGEVVRLMRYLNKWIGKYRRFPEAQACPEAAGMLGLEQCDSVPSFGAVARALGVVLDNHFSHLVLNADVREDLRAAEVMVRELTAEAESSGPILDLLRRLQQDK</sequence>
<protein>
    <submittedName>
        <fullName evidence="1">Uncharacterized protein</fullName>
    </submittedName>
</protein>
<reference evidence="1" key="1">
    <citation type="submission" date="2014-09" db="EMBL/GenBank/DDBJ databases">
        <authorList>
            <person name="Magalhaes I.L.F."/>
            <person name="Oliveira U."/>
            <person name="Santos F.R."/>
            <person name="Vidigal T.H.D.A."/>
            <person name="Brescovit A.D."/>
            <person name="Santos A.J."/>
        </authorList>
    </citation>
    <scope>NUCLEOTIDE SEQUENCE</scope>
    <source>
        <tissue evidence="1">Shoot tissue taken approximately 20 cm above the soil surface</tissue>
    </source>
</reference>
<reference evidence="1" key="2">
    <citation type="journal article" date="2015" name="Data Brief">
        <title>Shoot transcriptome of the giant reed, Arundo donax.</title>
        <authorList>
            <person name="Barrero R.A."/>
            <person name="Guerrero F.D."/>
            <person name="Moolhuijzen P."/>
            <person name="Goolsby J.A."/>
            <person name="Tidwell J."/>
            <person name="Bellgard S.E."/>
            <person name="Bellgard M.I."/>
        </authorList>
    </citation>
    <scope>NUCLEOTIDE SEQUENCE</scope>
    <source>
        <tissue evidence="1">Shoot tissue taken approximately 20 cm above the soil surface</tissue>
    </source>
</reference>
<organism evidence="1">
    <name type="scientific">Arundo donax</name>
    <name type="common">Giant reed</name>
    <name type="synonym">Donax arundinaceus</name>
    <dbReference type="NCBI Taxonomy" id="35708"/>
    <lineage>
        <taxon>Eukaryota</taxon>
        <taxon>Viridiplantae</taxon>
        <taxon>Streptophyta</taxon>
        <taxon>Embryophyta</taxon>
        <taxon>Tracheophyta</taxon>
        <taxon>Spermatophyta</taxon>
        <taxon>Magnoliopsida</taxon>
        <taxon>Liliopsida</taxon>
        <taxon>Poales</taxon>
        <taxon>Poaceae</taxon>
        <taxon>PACMAD clade</taxon>
        <taxon>Arundinoideae</taxon>
        <taxon>Arundineae</taxon>
        <taxon>Arundo</taxon>
    </lineage>
</organism>
<evidence type="ECO:0000313" key="1">
    <source>
        <dbReference type="EMBL" id="JAD96683.1"/>
    </source>
</evidence>
<name>A0A0A9ECA8_ARUDO</name>
<dbReference type="EMBL" id="GBRH01201212">
    <property type="protein sequence ID" value="JAD96683.1"/>
    <property type="molecule type" value="Transcribed_RNA"/>
</dbReference>
<accession>A0A0A9ECA8</accession>
<dbReference type="PANTHER" id="PTHR37181:SF1">
    <property type="entry name" value="F6A14.6 PROTEIN"/>
    <property type="match status" value="1"/>
</dbReference>
<dbReference type="PANTHER" id="PTHR37181">
    <property type="entry name" value="F6A14.6 PROTEIN"/>
    <property type="match status" value="1"/>
</dbReference>
<proteinExistence type="predicted"/>
<dbReference type="AlphaFoldDB" id="A0A0A9ECA8"/>